<keyword evidence="3" id="KW-1185">Reference proteome</keyword>
<reference evidence="2" key="1">
    <citation type="submission" date="2013-12" db="EMBL/GenBank/DDBJ databases">
        <authorList>
            <person name="Linke B."/>
        </authorList>
    </citation>
    <scope>NUCLEOTIDE SEQUENCE [LARGE SCALE GENOMIC DNA]</scope>
    <source>
        <strain evidence="2">CRIB-18</strain>
    </source>
</reference>
<name>A0A090DY27_9BACT</name>
<dbReference type="Proteomes" id="UP000031552">
    <property type="component" value="Unassembled WGS sequence"/>
</dbReference>
<evidence type="ECO:0000256" key="1">
    <source>
        <dbReference type="SAM" id="Phobius"/>
    </source>
</evidence>
<accession>A0A090DY27</accession>
<dbReference type="STRING" id="1437425.CSEC_0835"/>
<keyword evidence="1" id="KW-0472">Membrane</keyword>
<keyword evidence="1" id="KW-1133">Transmembrane helix</keyword>
<feature type="transmembrane region" description="Helical" evidence="1">
    <location>
        <begin position="54"/>
        <end position="84"/>
    </location>
</feature>
<dbReference type="EMBL" id="CCEJ010000003">
    <property type="protein sequence ID" value="CDR33664.1"/>
    <property type="molecule type" value="Genomic_DNA"/>
</dbReference>
<protein>
    <submittedName>
        <fullName evidence="2">Membrane protein</fullName>
    </submittedName>
</protein>
<proteinExistence type="predicted"/>
<evidence type="ECO:0000313" key="3">
    <source>
        <dbReference type="Proteomes" id="UP000031552"/>
    </source>
</evidence>
<evidence type="ECO:0000313" key="2">
    <source>
        <dbReference type="EMBL" id="CDR33664.1"/>
    </source>
</evidence>
<dbReference type="RefSeq" id="WP_041017109.1">
    <property type="nucleotide sequence ID" value="NZ_CCEJ010000003.1"/>
</dbReference>
<sequence>MSFLVSSIKDYLYPPAEFNMLKCLIDGVSGTCYTNFQKMSEPNRKAIIKKTISAAIAAGLVSCCILGSGSAFQVAIITGLLIFAMETCPYGQLNIDLSRLRN</sequence>
<reference evidence="2" key="2">
    <citation type="submission" date="2014-09" db="EMBL/GenBank/DDBJ databases">
        <title>Criblamydia sequanensis harbors a mega-plasmid encoding arsenite resistance.</title>
        <authorList>
            <person name="Bertelli C."/>
            <person name="Goesmann A."/>
            <person name="Greub G."/>
        </authorList>
    </citation>
    <scope>NUCLEOTIDE SEQUENCE [LARGE SCALE GENOMIC DNA]</scope>
    <source>
        <strain evidence="2">CRIB-18</strain>
    </source>
</reference>
<keyword evidence="1" id="KW-0812">Transmembrane</keyword>
<dbReference type="AlphaFoldDB" id="A0A090DY27"/>
<comment type="caution">
    <text evidence="2">The sequence shown here is derived from an EMBL/GenBank/DDBJ whole genome shotgun (WGS) entry which is preliminary data.</text>
</comment>
<gene>
    <name evidence="2" type="ORF">CSEC_0835</name>
</gene>
<organism evidence="2 3">
    <name type="scientific">Candidatus Criblamydia sequanensis CRIB-18</name>
    <dbReference type="NCBI Taxonomy" id="1437425"/>
    <lineage>
        <taxon>Bacteria</taxon>
        <taxon>Pseudomonadati</taxon>
        <taxon>Chlamydiota</taxon>
        <taxon>Chlamydiia</taxon>
        <taxon>Parachlamydiales</taxon>
        <taxon>Candidatus Criblamydiaceae</taxon>
        <taxon>Candidatus Criblamydia</taxon>
    </lineage>
</organism>